<protein>
    <submittedName>
        <fullName evidence="1">Uncharacterized protein</fullName>
    </submittedName>
</protein>
<dbReference type="Proteomes" id="UP001062223">
    <property type="component" value="Plasmid unnamed"/>
</dbReference>
<dbReference type="KEGG" id="cpoi:OE229_17720"/>
<organism evidence="1 2">
    <name type="scientific">Curtobacterium poinsettiae</name>
    <dbReference type="NCBI Taxonomy" id="159612"/>
    <lineage>
        <taxon>Bacteria</taxon>
        <taxon>Bacillati</taxon>
        <taxon>Actinomycetota</taxon>
        <taxon>Actinomycetes</taxon>
        <taxon>Micrococcales</taxon>
        <taxon>Microbacteriaceae</taxon>
        <taxon>Curtobacterium</taxon>
    </lineage>
</organism>
<keyword evidence="1" id="KW-0614">Plasmid</keyword>
<dbReference type="GeneID" id="99625279"/>
<accession>A0A9Q9PBK7</accession>
<dbReference type="AlphaFoldDB" id="A0A9Q9PBK7"/>
<proteinExistence type="predicted"/>
<dbReference type="EMBL" id="CP106880">
    <property type="protein sequence ID" value="UYC82769.1"/>
    <property type="molecule type" value="Genomic_DNA"/>
</dbReference>
<evidence type="ECO:0000313" key="1">
    <source>
        <dbReference type="EMBL" id="UYC82769.1"/>
    </source>
</evidence>
<reference evidence="1" key="1">
    <citation type="submission" date="2022-09" db="EMBL/GenBank/DDBJ databases">
        <title>Taxonomy of Curtobacterium flaccumfaciens.</title>
        <authorList>
            <person name="Osdaghi E."/>
            <person name="Taghavi S.M."/>
            <person name="Hamidizade M."/>
            <person name="Abachi H."/>
            <person name="Fazliarab A."/>
            <person name="Baeyen S."/>
            <person name="Portier P."/>
            <person name="Van Vaerenbergh J."/>
            <person name="Jacques M.-A."/>
        </authorList>
    </citation>
    <scope>NUCLEOTIDE SEQUENCE</scope>
    <source>
        <strain evidence="1">AGQB46</strain>
        <plasmid evidence="1">unnamed</plasmid>
    </source>
</reference>
<name>A0A9Q9PBK7_9MICO</name>
<geneLocation type="plasmid" evidence="1 2">
    <name>unnamed</name>
</geneLocation>
<evidence type="ECO:0000313" key="2">
    <source>
        <dbReference type="Proteomes" id="UP001062223"/>
    </source>
</evidence>
<dbReference type="RefSeq" id="WP_259581591.1">
    <property type="nucleotide sequence ID" value="NZ_CP104936.1"/>
</dbReference>
<sequence>MSPINDDEYAAQPGCIGCGSEYRAPIVVALEGTADDHEPLFVSHRVG</sequence>
<gene>
    <name evidence="1" type="ORF">OE229_17720</name>
</gene>